<organism evidence="1">
    <name type="scientific">uncultured organism</name>
    <dbReference type="NCBI Taxonomy" id="155900"/>
    <lineage>
        <taxon>unclassified sequences</taxon>
        <taxon>environmental samples</taxon>
    </lineage>
</organism>
<accession>Q1EHZ1</accession>
<protein>
    <recommendedName>
        <fullName evidence="2">DUF1272 domain-containing protein</fullName>
    </recommendedName>
</protein>
<dbReference type="AlphaFoldDB" id="Q1EHZ1"/>
<evidence type="ECO:0008006" key="2">
    <source>
        <dbReference type="Google" id="ProtNLM"/>
    </source>
</evidence>
<dbReference type="EMBL" id="AM270418">
    <property type="protein sequence ID" value="CAK32548.1"/>
    <property type="molecule type" value="Genomic_DNA"/>
</dbReference>
<name>Q1EHZ1_9ZZZZ</name>
<gene>
    <name evidence="1" type="ORF">10D02-14</name>
</gene>
<dbReference type="Pfam" id="PF06906">
    <property type="entry name" value="DUF1272"/>
    <property type="match status" value="1"/>
</dbReference>
<reference evidence="1" key="1">
    <citation type="submission" date="2006-06" db="EMBL/GenBank/DDBJ databases">
        <title>Construction and analysis of a metagenomic library from a deep-sea sediment of east Pacific nodule Province.</title>
        <authorList>
            <person name="Xu M."/>
            <person name="Xiao X."/>
            <person name="Wang F."/>
        </authorList>
    </citation>
    <scope>NUCLEOTIDE SEQUENCE</scope>
</reference>
<evidence type="ECO:0000313" key="1">
    <source>
        <dbReference type="EMBL" id="CAK32548.1"/>
    </source>
</evidence>
<sequence>MALEMKPACERCKAGLAQEGEAYICSFECTFCRNCALEMRRKCPNCGGGLVARPRRDVPPSAA</sequence>
<proteinExistence type="predicted"/>
<dbReference type="InterPro" id="IPR010696">
    <property type="entry name" value="DUF1272"/>
</dbReference>